<sequence>MDAFLRILQSQPTHSRIYSRASEMLRSSIDTMDMSDVSVDSSTPTTMENTPVTRDMDTPEVGDVKEPPQDEESPQPTFLGMPVDIFRCVADYLDRSDAFTLKLVCRGLSQSKVMDELMYREPVQFDDIREIRLNDWYHKPMGRERWELFRSSIHDGNRNYVQKLAMSHWCMVEDFQWAELNLPKLISLDIAAIKDFVWTPGETWTWKELVEKCPNLFSRLHELEVCNWADYTAHSRIEYNYSYNDYTYKVKFRMSRRRDGGSIPKTILKACSQLKTLGIRGCSRHIAWNEWEVHQRVCCLVDAVVVNSPPTLQTLRLHEMAPFLPLLLKEVSSLEKLSIITVGLCSWMQEHRDNFRSYPFLMHRMIPGSQHRDDEDVFDDGTFEACSRNHMQLGQEAVEGVGYSLSNMLRHIAAAVLQQSTAMIKSNDSLKNVILHPFHFVNVHLPSRHNTDNHDFSQSEEMQYALKWMATTCSWRPVFTWDTMMCDVFPANIDSPTLRPKADIMSQIKRTFIGLRALDIPIRLTIGDRIMTCSNSGLDRSLYFGDFKHFVGEGPDRRQVLEPTEARFNLTGIAHLVDELIIQYTMDMPGVTRWGKSARKLTPGEKALMAREMRGWRKFWARYALQFINLKKLTCLVPLDIFLGWGRSKQLAGLLTDESWQLLEQEVRRTKLDGCLIDGLLVRTSSKKHPRLKFVKRVFFRKDLKTLDLDAPALTEAEKKEENSFPQGHPAIADLPFEQLNRFWPAARKVEKRKVVPVETAEGVKGEALEAEALNDVEQRAKKQKVG</sequence>
<accession>A0A8E2EAE0</accession>
<feature type="domain" description="F-box" evidence="2">
    <location>
        <begin position="75"/>
        <end position="122"/>
    </location>
</feature>
<evidence type="ECO:0000313" key="4">
    <source>
        <dbReference type="Proteomes" id="UP000250266"/>
    </source>
</evidence>
<dbReference type="InterPro" id="IPR001810">
    <property type="entry name" value="F-box_dom"/>
</dbReference>
<evidence type="ECO:0000256" key="1">
    <source>
        <dbReference type="SAM" id="MobiDB-lite"/>
    </source>
</evidence>
<name>A0A8E2EAE0_9PEZI</name>
<protein>
    <recommendedName>
        <fullName evidence="2">F-box domain-containing protein</fullName>
    </recommendedName>
</protein>
<gene>
    <name evidence="3" type="ORF">K432DRAFT_382433</name>
</gene>
<evidence type="ECO:0000259" key="2">
    <source>
        <dbReference type="PROSITE" id="PS50181"/>
    </source>
</evidence>
<feature type="compositionally biased region" description="Low complexity" evidence="1">
    <location>
        <begin position="35"/>
        <end position="47"/>
    </location>
</feature>
<dbReference type="Proteomes" id="UP000250266">
    <property type="component" value="Unassembled WGS sequence"/>
</dbReference>
<organism evidence="3 4">
    <name type="scientific">Lepidopterella palustris CBS 459.81</name>
    <dbReference type="NCBI Taxonomy" id="1314670"/>
    <lineage>
        <taxon>Eukaryota</taxon>
        <taxon>Fungi</taxon>
        <taxon>Dikarya</taxon>
        <taxon>Ascomycota</taxon>
        <taxon>Pezizomycotina</taxon>
        <taxon>Dothideomycetes</taxon>
        <taxon>Pleosporomycetidae</taxon>
        <taxon>Mytilinidiales</taxon>
        <taxon>Argynnaceae</taxon>
        <taxon>Lepidopterella</taxon>
    </lineage>
</organism>
<dbReference type="PROSITE" id="PS50181">
    <property type="entry name" value="FBOX"/>
    <property type="match status" value="1"/>
</dbReference>
<dbReference type="SUPFAM" id="SSF52047">
    <property type="entry name" value="RNI-like"/>
    <property type="match status" value="1"/>
</dbReference>
<keyword evidence="4" id="KW-1185">Reference proteome</keyword>
<dbReference type="OrthoDB" id="3889716at2759"/>
<dbReference type="AlphaFoldDB" id="A0A8E2EAE0"/>
<proteinExistence type="predicted"/>
<dbReference type="EMBL" id="KV744970">
    <property type="protein sequence ID" value="OCK80198.1"/>
    <property type="molecule type" value="Genomic_DNA"/>
</dbReference>
<feature type="region of interest" description="Disordered" evidence="1">
    <location>
        <begin position="35"/>
        <end position="77"/>
    </location>
</feature>
<reference evidence="3 4" key="1">
    <citation type="journal article" date="2016" name="Nat. Commun.">
        <title>Ectomycorrhizal ecology is imprinted in the genome of the dominant symbiotic fungus Cenococcum geophilum.</title>
        <authorList>
            <consortium name="DOE Joint Genome Institute"/>
            <person name="Peter M."/>
            <person name="Kohler A."/>
            <person name="Ohm R.A."/>
            <person name="Kuo A."/>
            <person name="Krutzmann J."/>
            <person name="Morin E."/>
            <person name="Arend M."/>
            <person name="Barry K.W."/>
            <person name="Binder M."/>
            <person name="Choi C."/>
            <person name="Clum A."/>
            <person name="Copeland A."/>
            <person name="Grisel N."/>
            <person name="Haridas S."/>
            <person name="Kipfer T."/>
            <person name="LaButti K."/>
            <person name="Lindquist E."/>
            <person name="Lipzen A."/>
            <person name="Maire R."/>
            <person name="Meier B."/>
            <person name="Mihaltcheva S."/>
            <person name="Molinier V."/>
            <person name="Murat C."/>
            <person name="Poggeler S."/>
            <person name="Quandt C.A."/>
            <person name="Sperisen C."/>
            <person name="Tritt A."/>
            <person name="Tisserant E."/>
            <person name="Crous P.W."/>
            <person name="Henrissat B."/>
            <person name="Nehls U."/>
            <person name="Egli S."/>
            <person name="Spatafora J.W."/>
            <person name="Grigoriev I.V."/>
            <person name="Martin F.M."/>
        </authorList>
    </citation>
    <scope>NUCLEOTIDE SEQUENCE [LARGE SCALE GENOMIC DNA]</scope>
    <source>
        <strain evidence="3 4">CBS 459.81</strain>
    </source>
</reference>
<evidence type="ECO:0000313" key="3">
    <source>
        <dbReference type="EMBL" id="OCK80198.1"/>
    </source>
</evidence>
<feature type="compositionally biased region" description="Basic and acidic residues" evidence="1">
    <location>
        <begin position="54"/>
        <end position="68"/>
    </location>
</feature>